<keyword evidence="1" id="KW-0732">Signal</keyword>
<proteinExistence type="predicted"/>
<feature type="chain" id="PRO_5045706814" evidence="1">
    <location>
        <begin position="23"/>
        <end position="255"/>
    </location>
</feature>
<organism evidence="2 3">
    <name type="scientific">Actinomadura fulvescens</name>
    <dbReference type="NCBI Taxonomy" id="46160"/>
    <lineage>
        <taxon>Bacteria</taxon>
        <taxon>Bacillati</taxon>
        <taxon>Actinomycetota</taxon>
        <taxon>Actinomycetes</taxon>
        <taxon>Streptosporangiales</taxon>
        <taxon>Thermomonosporaceae</taxon>
        <taxon>Actinomadura</taxon>
    </lineage>
</organism>
<dbReference type="EMBL" id="BAAATD010000028">
    <property type="protein sequence ID" value="GAA2639344.1"/>
    <property type="molecule type" value="Genomic_DNA"/>
</dbReference>
<sequence length="255" mass="27989">MSTTALKTLSGGVAAASVLAFGADVYAPRQAAAAPPPAAVAAPPGPVVLAENTQADPAEVVAKRKTTTFTYRTFIPDTKVTALGCYYNNPIGGTRYWFKGDGRTYSTGPRTYRTMMKVHIDWKKKKVTVDKDVGTTKVLNRKGKVVAKKRASMKRMKFDIKKKNIGRGVVSFGLDHSATIPFCPKTGGAIRYEVGVAVWKNGKYLLTGWRRKAPNHEAFIRQSGKKPKFLLKRKNHGFICLHAGLCKTEFLTPLR</sequence>
<reference evidence="3" key="1">
    <citation type="journal article" date="2019" name="Int. J. Syst. Evol. Microbiol.">
        <title>The Global Catalogue of Microorganisms (GCM) 10K type strain sequencing project: providing services to taxonomists for standard genome sequencing and annotation.</title>
        <authorList>
            <consortium name="The Broad Institute Genomics Platform"/>
            <consortium name="The Broad Institute Genome Sequencing Center for Infectious Disease"/>
            <person name="Wu L."/>
            <person name="Ma J."/>
        </authorList>
    </citation>
    <scope>NUCLEOTIDE SEQUENCE [LARGE SCALE GENOMIC DNA]</scope>
    <source>
        <strain evidence="3">JCM 6833</strain>
    </source>
</reference>
<dbReference type="RefSeq" id="WP_344549342.1">
    <property type="nucleotide sequence ID" value="NZ_BAAATD010000028.1"/>
</dbReference>
<evidence type="ECO:0000313" key="2">
    <source>
        <dbReference type="EMBL" id="GAA2639344.1"/>
    </source>
</evidence>
<keyword evidence="3" id="KW-1185">Reference proteome</keyword>
<evidence type="ECO:0000256" key="1">
    <source>
        <dbReference type="SAM" id="SignalP"/>
    </source>
</evidence>
<accession>A0ABP6DBX9</accession>
<gene>
    <name evidence="2" type="ORF">GCM10010411_94430</name>
</gene>
<feature type="signal peptide" evidence="1">
    <location>
        <begin position="1"/>
        <end position="22"/>
    </location>
</feature>
<name>A0ABP6DBX9_9ACTN</name>
<dbReference type="Proteomes" id="UP001501509">
    <property type="component" value="Unassembled WGS sequence"/>
</dbReference>
<comment type="caution">
    <text evidence="2">The sequence shown here is derived from an EMBL/GenBank/DDBJ whole genome shotgun (WGS) entry which is preliminary data.</text>
</comment>
<protein>
    <submittedName>
        <fullName evidence="2">Uncharacterized protein</fullName>
    </submittedName>
</protein>
<evidence type="ECO:0000313" key="3">
    <source>
        <dbReference type="Proteomes" id="UP001501509"/>
    </source>
</evidence>